<gene>
    <name evidence="3" type="ORF">METESE_25430</name>
</gene>
<dbReference type="EMBL" id="AP027081">
    <property type="protein sequence ID" value="BDU77585.1"/>
    <property type="molecule type" value="Genomic_DNA"/>
</dbReference>
<dbReference type="PANTHER" id="PTHR43037">
    <property type="entry name" value="UNNAMED PRODUCT-RELATED"/>
    <property type="match status" value="1"/>
</dbReference>
<evidence type="ECO:0000313" key="4">
    <source>
        <dbReference type="Proteomes" id="UP001228113"/>
    </source>
</evidence>
<keyword evidence="1" id="KW-0732">Signal</keyword>
<keyword evidence="2" id="KW-0378">Hydrolase</keyword>
<dbReference type="Proteomes" id="UP001228113">
    <property type="component" value="Chromosome"/>
</dbReference>
<dbReference type="KEGG" id="msea:METESE_25430"/>
<keyword evidence="4" id="KW-1185">Reference proteome</keyword>
<accession>A0AA48KE08</accession>
<dbReference type="InterPro" id="IPR029058">
    <property type="entry name" value="AB_hydrolase_fold"/>
</dbReference>
<dbReference type="InterPro" id="IPR000801">
    <property type="entry name" value="Esterase-like"/>
</dbReference>
<dbReference type="PANTHER" id="PTHR43037:SF5">
    <property type="entry name" value="FERULOYL ESTERASE"/>
    <property type="match status" value="1"/>
</dbReference>
<dbReference type="Gene3D" id="3.40.50.1820">
    <property type="entry name" value="alpha/beta hydrolase"/>
    <property type="match status" value="1"/>
</dbReference>
<evidence type="ECO:0000256" key="1">
    <source>
        <dbReference type="ARBA" id="ARBA00022729"/>
    </source>
</evidence>
<dbReference type="AlphaFoldDB" id="A0AA48KE08"/>
<reference evidence="3" key="1">
    <citation type="journal article" date="2023" name="Int. J. Syst. Evol. Microbiol.">
        <title>Mesoterricola silvestris gen. nov., sp. nov., Mesoterricola sediminis sp. nov., Geothrix oryzae sp. nov., Geothrix edaphica sp. nov., Geothrix rubra sp. nov., and Geothrix limicola sp. nov., six novel members of Acidobacteriota isolated from soils.</title>
        <authorList>
            <person name="Itoh H."/>
            <person name="Sugisawa Y."/>
            <person name="Mise K."/>
            <person name="Xu Z."/>
            <person name="Kuniyasu M."/>
            <person name="Ushijima N."/>
            <person name="Kawano K."/>
            <person name="Kobayashi E."/>
            <person name="Shiratori Y."/>
            <person name="Masuda Y."/>
            <person name="Senoo K."/>
        </authorList>
    </citation>
    <scope>NUCLEOTIDE SEQUENCE</scope>
    <source>
        <strain evidence="3">W786</strain>
    </source>
</reference>
<proteinExistence type="predicted"/>
<sequence length="591" mass="64009">MRPLALLLLCGLAAFGQAPLVLPWSGTPAKPLVLKAEDGGPGKVELRVEAEPAGLRLRLRSDQRTFLTRDRGYQNGDGLIVVLALPERGAPARRFRVLGFSGAASWQGAFTWYRDVALDMSPLPGARMSWTVDRALSWEIRVPWADLAPYHPLLTPEIGLNACFMRAEGKGARAFSLLADPHLQWEQHPRAYVGARFAQPPAVPGAWSALPAQGRLEAGAPLVLQTGAALPVQARLRMPDLAVDLPLSIPAGRGPRKVALPQPLPEGTHRLEIQGPERTLAWSVTVLPAGGPGPLAQALEALGPRLDPGTRATLAFRLAEAQKTDERLAPWEPAPAVLTALATTREDLKALAAGRDPVASRPGLQRRAYRSALDGTLQPYSLRVPEHLQPGARYPLLVFLHGSGQDDQRVLERRRAPQGWFELAPAGRGTSNAFSADHAQDDLREALADVLARYPVDPARIVLAGFSMGGYGVYRTALARPGVFQGLAVFSGSPDLGPRWLGPGHPDFRDPALQARFRGMPIFIFHGTEDRNCPFEATRDLAKGLERAGALVTFVTEAGKGHENPAPDTLEGFFAWLHRLPHEPGAHPRRM</sequence>
<evidence type="ECO:0000313" key="3">
    <source>
        <dbReference type="EMBL" id="BDU77585.1"/>
    </source>
</evidence>
<dbReference type="SUPFAM" id="SSF53474">
    <property type="entry name" value="alpha/beta-Hydrolases"/>
    <property type="match status" value="1"/>
</dbReference>
<dbReference type="InterPro" id="IPR050955">
    <property type="entry name" value="Plant_Biomass_Hydrol_Est"/>
</dbReference>
<dbReference type="RefSeq" id="WP_243333867.1">
    <property type="nucleotide sequence ID" value="NZ_AP027081.1"/>
</dbReference>
<dbReference type="Pfam" id="PF00756">
    <property type="entry name" value="Esterase"/>
    <property type="match status" value="1"/>
</dbReference>
<name>A0AA48KE08_9BACT</name>
<protein>
    <recommendedName>
        <fullName evidence="5">Peptidase S9 prolyl oligopeptidase catalytic domain-containing protein</fullName>
    </recommendedName>
</protein>
<evidence type="ECO:0000256" key="2">
    <source>
        <dbReference type="ARBA" id="ARBA00022801"/>
    </source>
</evidence>
<evidence type="ECO:0008006" key="5">
    <source>
        <dbReference type="Google" id="ProtNLM"/>
    </source>
</evidence>
<organism evidence="3 4">
    <name type="scientific">Mesoterricola sediminis</name>
    <dbReference type="NCBI Taxonomy" id="2927980"/>
    <lineage>
        <taxon>Bacteria</taxon>
        <taxon>Pseudomonadati</taxon>
        <taxon>Acidobacteriota</taxon>
        <taxon>Holophagae</taxon>
        <taxon>Holophagales</taxon>
        <taxon>Holophagaceae</taxon>
        <taxon>Mesoterricola</taxon>
    </lineage>
</organism>
<dbReference type="GO" id="GO:0016787">
    <property type="term" value="F:hydrolase activity"/>
    <property type="evidence" value="ECO:0007669"/>
    <property type="project" value="UniProtKB-KW"/>
</dbReference>